<proteinExistence type="predicted"/>
<dbReference type="EMBL" id="JAGQDG010000006">
    <property type="protein sequence ID" value="MBQ0936891.1"/>
    <property type="molecule type" value="Genomic_DNA"/>
</dbReference>
<evidence type="ECO:0000313" key="2">
    <source>
        <dbReference type="Proteomes" id="UP000672097"/>
    </source>
</evidence>
<keyword evidence="2" id="KW-1185">Reference proteome</keyword>
<evidence type="ECO:0000313" key="1">
    <source>
        <dbReference type="EMBL" id="MBQ0936891.1"/>
    </source>
</evidence>
<sequence>MSQPHTASGTAAAAAPTPFQAHICVVHPWGDTQALETLDAALALRAELQAAGLSVTLARQQLRPDAVNFVFGVQYGFDAAAAAGQACVLVNTVPLKPGSLEMPPAALRLLKRWPVLETQPGSEACYRSGQPGEPAVAHWLPGPLQAVPNTTTPLAQRPLGLLMPGEATARQGALLAGMAQMGIGVERWSHSLAGPERQALCGQARAMLMLLREDDAPVDALGMALALRHGTPVLAERPNNAQISLPPALMAGVQWFEPTPQSLTQALAGGAMSEGFVAQAEQALAQWQAGPHAGIAAALALAEATWAASSSARQAAPVLDRLRLLGANEARWPGWWHVRAPQGLQAPDCDEVLDLGAALPTTWEARLGSLSVVDLGVWRPGRPDHAAALGAAARLLAEEGLVVLRWQVPQASGRTPEEALQEALAPWTDSFWGSGSFEHRLQVRHVGWQDAEGFPLASAQAAASARVVLAKQPTSLAERQKARAVRADFGLAAS</sequence>
<reference evidence="1 2" key="1">
    <citation type="submission" date="2021-04" db="EMBL/GenBank/DDBJ databases">
        <title>The genome sequence of type strain Ideonella paludis KCTC 32238.</title>
        <authorList>
            <person name="Liu Y."/>
        </authorList>
    </citation>
    <scope>NUCLEOTIDE SEQUENCE [LARGE SCALE GENOMIC DNA]</scope>
    <source>
        <strain evidence="1 2">KCTC 32238</strain>
    </source>
</reference>
<name>A0ABS5E1H5_9BURK</name>
<protein>
    <submittedName>
        <fullName evidence="1">Uncharacterized protein</fullName>
    </submittedName>
</protein>
<gene>
    <name evidence="1" type="ORF">KAK11_16310</name>
</gene>
<dbReference type="Proteomes" id="UP000672097">
    <property type="component" value="Unassembled WGS sequence"/>
</dbReference>
<comment type="caution">
    <text evidence="1">The sequence shown here is derived from an EMBL/GenBank/DDBJ whole genome shotgun (WGS) entry which is preliminary data.</text>
</comment>
<organism evidence="1 2">
    <name type="scientific">Ideonella paludis</name>
    <dbReference type="NCBI Taxonomy" id="1233411"/>
    <lineage>
        <taxon>Bacteria</taxon>
        <taxon>Pseudomonadati</taxon>
        <taxon>Pseudomonadota</taxon>
        <taxon>Betaproteobacteria</taxon>
        <taxon>Burkholderiales</taxon>
        <taxon>Sphaerotilaceae</taxon>
        <taxon>Ideonella</taxon>
    </lineage>
</organism>
<accession>A0ABS5E1H5</accession>
<dbReference type="RefSeq" id="WP_210810291.1">
    <property type="nucleotide sequence ID" value="NZ_JAGQDG010000006.1"/>
</dbReference>